<dbReference type="GeneID" id="94580917"/>
<dbReference type="EMBL" id="MTBO01000015">
    <property type="protein sequence ID" value="OSI16503.1"/>
    <property type="molecule type" value="Genomic_DNA"/>
</dbReference>
<organism evidence="1 2">
    <name type="scientific">Neisseria dentiae</name>
    <dbReference type="NCBI Taxonomy" id="194197"/>
    <lineage>
        <taxon>Bacteria</taxon>
        <taxon>Pseudomonadati</taxon>
        <taxon>Pseudomonadota</taxon>
        <taxon>Betaproteobacteria</taxon>
        <taxon>Neisseriales</taxon>
        <taxon>Neisseriaceae</taxon>
        <taxon>Neisseria</taxon>
    </lineage>
</organism>
<dbReference type="Proteomes" id="UP000193118">
    <property type="component" value="Unassembled WGS sequence"/>
</dbReference>
<dbReference type="STRING" id="194197.BWD09_06985"/>
<protein>
    <submittedName>
        <fullName evidence="1">Uncharacterized protein</fullName>
    </submittedName>
</protein>
<name>A0A1X3D9C9_9NEIS</name>
<accession>A0A1X3D9C9</accession>
<dbReference type="RefSeq" id="WP_085365984.1">
    <property type="nucleotide sequence ID" value="NZ_CAUJPZ010000012.1"/>
</dbReference>
<reference evidence="2" key="1">
    <citation type="submission" date="2017-01" db="EMBL/GenBank/DDBJ databases">
        <authorList>
            <person name="Wolfgang W.J."/>
            <person name="Cole J."/>
            <person name="Wroblewski D."/>
            <person name="Mcginnis J."/>
            <person name="Musser K.A."/>
        </authorList>
    </citation>
    <scope>NUCLEOTIDE SEQUENCE [LARGE SCALE GENOMIC DNA]</scope>
    <source>
        <strain evidence="2">DSM 19151</strain>
    </source>
</reference>
<comment type="caution">
    <text evidence="1">The sequence shown here is derived from an EMBL/GenBank/DDBJ whole genome shotgun (WGS) entry which is preliminary data.</text>
</comment>
<evidence type="ECO:0000313" key="2">
    <source>
        <dbReference type="Proteomes" id="UP000193118"/>
    </source>
</evidence>
<keyword evidence="2" id="KW-1185">Reference proteome</keyword>
<dbReference type="AlphaFoldDB" id="A0A1X3D9C9"/>
<gene>
    <name evidence="1" type="ORF">BWD09_06985</name>
</gene>
<sequence>MVKFYVDGQGLSAIAQALSGQSKQAGIQKGLQNQMMAAKLDNMRFEQQEKYRQQEAKDGLLTSTVRQMFPHLSQREQENIAYQAGGNAPVRGFQYGSDGQPVMGADGVPLYDDDYSIPDSLRNTPQFSALTDAVKKLNMANAYGKDIEDVARGHGRMDLNNYESGLRSNLAQALAQGNREAANQYTSALSGKAYEPFQMAGNGLMYNQATGAYQDTPLSISNINQNNAAAFANQQRGNLYGVQQDTERTQQQSYLAQADERLANAERLRQTTAGVISNNGVMFDANGNIQRVQGEQKPLPAPNNDVVRMFGVNTGEVDPITQKPIITTDIEYMNNVQNFAVQNGIGNWVTAKYMYDQSTNPVNVGRALGAAVGDMLRQQTTQQKLPQQQATKTAAKATPESIVGIKQGMSQQQIYDALSRAHKNGTVDKAELKRLADKYLK</sequence>
<evidence type="ECO:0000313" key="1">
    <source>
        <dbReference type="EMBL" id="OSI16503.1"/>
    </source>
</evidence>
<proteinExistence type="predicted"/>